<feature type="domain" description="Glycosyltransferase 2-like" evidence="1">
    <location>
        <begin position="10"/>
        <end position="108"/>
    </location>
</feature>
<sequence>MTMTIAPLFSIIVTTHRRPAILERALRSLLAQSFVDYEIVLVADEGSIPTKEVASRLLREKDVFLCLPGAKGPAESRNAGVQLARGRFILFLDDDDSYRPDFLQAIVQCNRFLSDAVNYVSYTQLKEVRTPEGTHVLSSTEVDTGATDIRTLLVSNFIPNNAIILSSSIAKRHLVDATLQSHEDWDYLISLVLKYEFNFLGISGPVVHINEGQSRNNDAKSNGSIALDFLSIYRKWPAADDELRLRRKEMLRTLGLDLPPAML</sequence>
<dbReference type="InterPro" id="IPR029044">
    <property type="entry name" value="Nucleotide-diphossugar_trans"/>
</dbReference>
<dbReference type="SUPFAM" id="SSF53448">
    <property type="entry name" value="Nucleotide-diphospho-sugar transferases"/>
    <property type="match status" value="1"/>
</dbReference>
<evidence type="ECO:0000259" key="1">
    <source>
        <dbReference type="Pfam" id="PF00535"/>
    </source>
</evidence>
<dbReference type="InterPro" id="IPR001173">
    <property type="entry name" value="Glyco_trans_2-like"/>
</dbReference>
<name>A0AAD0XHC1_9BURK</name>
<dbReference type="PANTHER" id="PTHR43685:SF2">
    <property type="entry name" value="GLYCOSYLTRANSFERASE 2-LIKE DOMAIN-CONTAINING PROTEIN"/>
    <property type="match status" value="1"/>
</dbReference>
<organism evidence="2 3">
    <name type="scientific">Herbaspirillum rubrisubalbicans</name>
    <dbReference type="NCBI Taxonomy" id="80842"/>
    <lineage>
        <taxon>Bacteria</taxon>
        <taxon>Pseudomonadati</taxon>
        <taxon>Pseudomonadota</taxon>
        <taxon>Betaproteobacteria</taxon>
        <taxon>Burkholderiales</taxon>
        <taxon>Oxalobacteraceae</taxon>
        <taxon>Herbaspirillum</taxon>
    </lineage>
</organism>
<dbReference type="RefSeq" id="WP_058895346.1">
    <property type="nucleotide sequence ID" value="NZ_CP024996.1"/>
</dbReference>
<dbReference type="Proteomes" id="UP000269199">
    <property type="component" value="Chromosome"/>
</dbReference>
<evidence type="ECO:0000313" key="2">
    <source>
        <dbReference type="EMBL" id="AYR24383.1"/>
    </source>
</evidence>
<dbReference type="Gene3D" id="3.90.550.10">
    <property type="entry name" value="Spore Coat Polysaccharide Biosynthesis Protein SpsA, Chain A"/>
    <property type="match status" value="1"/>
</dbReference>
<reference evidence="2 3" key="1">
    <citation type="submission" date="2017-11" db="EMBL/GenBank/DDBJ databases">
        <title>Complete genome sequence of Herbaspirillum rubrisubalbicans DSM 11543.</title>
        <authorList>
            <person name="Chen M."/>
            <person name="An Q."/>
        </authorList>
    </citation>
    <scope>NUCLEOTIDE SEQUENCE [LARGE SCALE GENOMIC DNA]</scope>
    <source>
        <strain evidence="2 3">DSM 11543</strain>
    </source>
</reference>
<gene>
    <name evidence="2" type="ORF">RC54_11310</name>
</gene>
<dbReference type="Pfam" id="PF00535">
    <property type="entry name" value="Glycos_transf_2"/>
    <property type="match status" value="1"/>
</dbReference>
<dbReference type="AlphaFoldDB" id="A0AAD0XHC1"/>
<accession>A0AAD0XHC1</accession>
<evidence type="ECO:0000313" key="3">
    <source>
        <dbReference type="Proteomes" id="UP000269199"/>
    </source>
</evidence>
<dbReference type="CDD" id="cd00761">
    <property type="entry name" value="Glyco_tranf_GTA_type"/>
    <property type="match status" value="1"/>
</dbReference>
<proteinExistence type="predicted"/>
<dbReference type="InterPro" id="IPR050834">
    <property type="entry name" value="Glycosyltransf_2"/>
</dbReference>
<protein>
    <submittedName>
        <fullName evidence="2">Glycosyltransferase family 2 protein</fullName>
    </submittedName>
</protein>
<dbReference type="EMBL" id="CP024996">
    <property type="protein sequence ID" value="AYR24383.1"/>
    <property type="molecule type" value="Genomic_DNA"/>
</dbReference>
<dbReference type="PANTHER" id="PTHR43685">
    <property type="entry name" value="GLYCOSYLTRANSFERASE"/>
    <property type="match status" value="1"/>
</dbReference>